<feature type="domain" description="Mei2-like C-terminal RNA recognition motif" evidence="2">
    <location>
        <begin position="150"/>
        <end position="246"/>
    </location>
</feature>
<proteinExistence type="predicted"/>
<dbReference type="InParanoid" id="I3EEQ0"/>
<gene>
    <name evidence="3" type="ORF">NEQG_02244</name>
</gene>
<evidence type="ECO:0000256" key="1">
    <source>
        <dbReference type="ARBA" id="ARBA00022884"/>
    </source>
</evidence>
<dbReference type="CDD" id="cd12532">
    <property type="entry name" value="RRM3_MEI2_fungi"/>
    <property type="match status" value="1"/>
</dbReference>
<dbReference type="EMBL" id="GL870881">
    <property type="protein sequence ID" value="EIJ87697.1"/>
    <property type="molecule type" value="Genomic_DNA"/>
</dbReference>
<evidence type="ECO:0000313" key="3">
    <source>
        <dbReference type="EMBL" id="EIJ87697.1"/>
    </source>
</evidence>
<evidence type="ECO:0000259" key="2">
    <source>
        <dbReference type="Pfam" id="PF04059"/>
    </source>
</evidence>
<dbReference type="InterPro" id="IPR035979">
    <property type="entry name" value="RBD_domain_sf"/>
</dbReference>
<dbReference type="Proteomes" id="UP000002872">
    <property type="component" value="Unassembled WGS sequence"/>
</dbReference>
<dbReference type="VEuPathDB" id="MicrosporidiaDB:NEQG_02244"/>
<dbReference type="OrthoDB" id="417481at2759"/>
<dbReference type="PANTHER" id="PTHR23189">
    <property type="entry name" value="RNA RECOGNITION MOTIF-CONTAINING"/>
    <property type="match status" value="1"/>
</dbReference>
<dbReference type="OMA" id="ASEWKLH"/>
<sequence length="277" mass="32025">MKNIGQIRTGQILSGKRYVLREKTKVGLIPFNSCYICGRGILSEEMGVSDVKSLFKGFKYVDGIKYMLISNECGKSSYIYADEELSTEHCTCVIPYRPFTPVGTLFNLERPFLGNMHSHPFPDVYLIPIFPIYSPYFISVEKIISGKDTRTTCMLKNIPNKLNISQLIEVLTSICYNAFDFVYLRMDFKSNCNNGYAFINFREAKYIPIFLDAIQGRKWKNFKSEKKGDIAYARIQGLHMLQSRFRRSDILAADKEYWPVIFNKKGDQVLASEWKLH</sequence>
<protein>
    <recommendedName>
        <fullName evidence="2">Mei2-like C-terminal RNA recognition motif domain-containing protein</fullName>
    </recommendedName>
</protein>
<evidence type="ECO:0000313" key="4">
    <source>
        <dbReference type="Proteomes" id="UP000002872"/>
    </source>
</evidence>
<dbReference type="InterPro" id="IPR007201">
    <property type="entry name" value="Mei2-like_Rrm_C"/>
</dbReference>
<dbReference type="AlphaFoldDB" id="I3EEQ0"/>
<dbReference type="GO" id="GO:0003723">
    <property type="term" value="F:RNA binding"/>
    <property type="evidence" value="ECO:0007669"/>
    <property type="project" value="UniProtKB-KW"/>
</dbReference>
<keyword evidence="1" id="KW-0694">RNA-binding</keyword>
<accession>I3EEQ0</accession>
<organism evidence="3 4">
    <name type="scientific">Nematocida parisii (strain ERTm3)</name>
    <name type="common">Nematode killer fungus</name>
    <dbReference type="NCBI Taxonomy" id="935791"/>
    <lineage>
        <taxon>Eukaryota</taxon>
        <taxon>Fungi</taxon>
        <taxon>Fungi incertae sedis</taxon>
        <taxon>Microsporidia</taxon>
        <taxon>Nematocida</taxon>
    </lineage>
</organism>
<name>I3EEQ0_NEMP3</name>
<dbReference type="SUPFAM" id="SSF54928">
    <property type="entry name" value="RNA-binding domain, RBD"/>
    <property type="match status" value="1"/>
</dbReference>
<dbReference type="InterPro" id="IPR034862">
    <property type="entry name" value="Fungal_Mei2-like_RRM3"/>
</dbReference>
<dbReference type="Pfam" id="PF04059">
    <property type="entry name" value="RRM_2"/>
    <property type="match status" value="1"/>
</dbReference>
<reference evidence="3" key="1">
    <citation type="submission" date="2011-01" db="EMBL/GenBank/DDBJ databases">
        <title>The Genome Sequence of Nematocida parisii strain ERTm3.</title>
        <authorList>
            <consortium name="The Broad Institute Genome Sequencing Platform"/>
            <consortium name="The Broad Institute Genome Sequencing Center for Infectious Disease"/>
            <person name="Cuomo C."/>
            <person name="Troemel E."/>
            <person name="Young S.K."/>
            <person name="Zeng Q."/>
            <person name="Gargeya S."/>
            <person name="Fitzgerald M."/>
            <person name="Haas B."/>
            <person name="Abouelleil A."/>
            <person name="Alvarado L."/>
            <person name="Arachchi H.M."/>
            <person name="Berlin A."/>
            <person name="Chapman S.B."/>
            <person name="Gearin G."/>
            <person name="Goldberg J."/>
            <person name="Griggs A."/>
            <person name="Gujja S."/>
            <person name="Hansen M."/>
            <person name="Heiman D."/>
            <person name="Howarth C."/>
            <person name="Larimer J."/>
            <person name="Lui A."/>
            <person name="MacDonald P.J.P."/>
            <person name="McCowen C."/>
            <person name="Montmayeur A."/>
            <person name="Murphy C."/>
            <person name="Neiman D."/>
            <person name="Pearson M."/>
            <person name="Priest M."/>
            <person name="Roberts A."/>
            <person name="Saif S."/>
            <person name="Shea T."/>
            <person name="Sisk P."/>
            <person name="Stolte C."/>
            <person name="Sykes S."/>
            <person name="Wortman J."/>
            <person name="Nusbaum C."/>
            <person name="Birren B."/>
        </authorList>
    </citation>
    <scope>NUCLEOTIDE SEQUENCE</scope>
    <source>
        <strain evidence="3">ERTm3</strain>
    </source>
</reference>
<keyword evidence="4" id="KW-1185">Reference proteome</keyword>
<dbReference type="HOGENOM" id="CLU_1012256_0_0_1"/>